<protein>
    <submittedName>
        <fullName evidence="1">Uncharacterized protein</fullName>
    </submittedName>
</protein>
<organism evidence="1">
    <name type="scientific">marine sediment metagenome</name>
    <dbReference type="NCBI Taxonomy" id="412755"/>
    <lineage>
        <taxon>unclassified sequences</taxon>
        <taxon>metagenomes</taxon>
        <taxon>ecological metagenomes</taxon>
    </lineage>
</organism>
<dbReference type="AlphaFoldDB" id="A0A0F9A894"/>
<comment type="caution">
    <text evidence="1">The sequence shown here is derived from an EMBL/GenBank/DDBJ whole genome shotgun (WGS) entry which is preliminary data.</text>
</comment>
<proteinExistence type="predicted"/>
<name>A0A0F9A894_9ZZZZ</name>
<evidence type="ECO:0000313" key="1">
    <source>
        <dbReference type="EMBL" id="KKK94355.1"/>
    </source>
</evidence>
<dbReference type="EMBL" id="LAZR01047380">
    <property type="protein sequence ID" value="KKK94355.1"/>
    <property type="molecule type" value="Genomic_DNA"/>
</dbReference>
<reference evidence="1" key="1">
    <citation type="journal article" date="2015" name="Nature">
        <title>Complex archaea that bridge the gap between prokaryotes and eukaryotes.</title>
        <authorList>
            <person name="Spang A."/>
            <person name="Saw J.H."/>
            <person name="Jorgensen S.L."/>
            <person name="Zaremba-Niedzwiedzka K."/>
            <person name="Martijn J."/>
            <person name="Lind A.E."/>
            <person name="van Eijk R."/>
            <person name="Schleper C."/>
            <person name="Guy L."/>
            <person name="Ettema T.J."/>
        </authorList>
    </citation>
    <scope>NUCLEOTIDE SEQUENCE</scope>
</reference>
<accession>A0A0F9A894</accession>
<gene>
    <name evidence="1" type="ORF">LCGC14_2683680</name>
</gene>
<sequence length="59" mass="6268">MVVTVTPSASTAGNCPVIHLAGTIQEVIDELQNQNVSAKNVIFFLTSGANARASFCRFK</sequence>